<dbReference type="SMART" id="SM00849">
    <property type="entry name" value="Lactamase_B"/>
    <property type="match status" value="1"/>
</dbReference>
<reference evidence="3" key="1">
    <citation type="journal article" date="2019" name="Int. J. Syst. Evol. Microbiol.">
        <title>The Global Catalogue of Microorganisms (GCM) 10K type strain sequencing project: providing services to taxonomists for standard genome sequencing and annotation.</title>
        <authorList>
            <consortium name="The Broad Institute Genomics Platform"/>
            <consortium name="The Broad Institute Genome Sequencing Center for Infectious Disease"/>
            <person name="Wu L."/>
            <person name="Ma J."/>
        </authorList>
    </citation>
    <scope>NUCLEOTIDE SEQUENCE [LARGE SCALE GENOMIC DNA]</scope>
    <source>
        <strain evidence="3">KACC 11588</strain>
    </source>
</reference>
<dbReference type="PANTHER" id="PTHR23131">
    <property type="entry name" value="ENDORIBONUCLEASE LACTB2"/>
    <property type="match status" value="1"/>
</dbReference>
<sequence>MADRVARIGPDLLRVLAPNPSPFTAGGTNTYVLGDDGACVIDPGPAAPEHLAAVLGALGGRRVAAIVVTHAHLDHSALAPALARATGAPVLAFGDSRAGLRDGASPEGGLGVDLGFRPDRALRDGEAVEGPGWRLVARHAPGHMGNHICLDDGARLFSGDHAMGFATTLVSPPEGDMGDYLESLGRLIALGPRVLLPGHGAPVPEGLARLRELLAHRRAREAEVLAALDAGPRDAAAVAGRLYPGLSGPLAVAARRTVLAHLLHLARRGLAEAPGSSEDDVFRKVG</sequence>
<dbReference type="InterPro" id="IPR036866">
    <property type="entry name" value="RibonucZ/Hydroxyglut_hydro"/>
</dbReference>
<dbReference type="CDD" id="cd16278">
    <property type="entry name" value="metallo-hydrolase-like_MBL-fold"/>
    <property type="match status" value="1"/>
</dbReference>
<feature type="domain" description="Metallo-beta-lactamase" evidence="1">
    <location>
        <begin position="27"/>
        <end position="199"/>
    </location>
</feature>
<dbReference type="SUPFAM" id="SSF56281">
    <property type="entry name" value="Metallo-hydrolase/oxidoreductase"/>
    <property type="match status" value="1"/>
</dbReference>
<dbReference type="Gene3D" id="3.60.15.10">
    <property type="entry name" value="Ribonuclease Z/Hydroxyacylglutathione hydrolase-like"/>
    <property type="match status" value="1"/>
</dbReference>
<name>A0ABW0S8I6_9RHOB</name>
<organism evidence="2 3">
    <name type="scientific">Rubellimicrobium aerolatum</name>
    <dbReference type="NCBI Taxonomy" id="490979"/>
    <lineage>
        <taxon>Bacteria</taxon>
        <taxon>Pseudomonadati</taxon>
        <taxon>Pseudomonadota</taxon>
        <taxon>Alphaproteobacteria</taxon>
        <taxon>Rhodobacterales</taxon>
        <taxon>Roseobacteraceae</taxon>
        <taxon>Rubellimicrobium</taxon>
    </lineage>
</organism>
<comment type="caution">
    <text evidence="2">The sequence shown here is derived from an EMBL/GenBank/DDBJ whole genome shotgun (WGS) entry which is preliminary data.</text>
</comment>
<evidence type="ECO:0000259" key="1">
    <source>
        <dbReference type="SMART" id="SM00849"/>
    </source>
</evidence>
<evidence type="ECO:0000313" key="3">
    <source>
        <dbReference type="Proteomes" id="UP001596056"/>
    </source>
</evidence>
<dbReference type="InterPro" id="IPR050662">
    <property type="entry name" value="Sec-metab_biosynth-thioest"/>
</dbReference>
<dbReference type="Proteomes" id="UP001596056">
    <property type="component" value="Unassembled WGS sequence"/>
</dbReference>
<dbReference type="EMBL" id="JBHSNA010000001">
    <property type="protein sequence ID" value="MFC5565214.1"/>
    <property type="molecule type" value="Genomic_DNA"/>
</dbReference>
<dbReference type="InterPro" id="IPR036388">
    <property type="entry name" value="WH-like_DNA-bd_sf"/>
</dbReference>
<dbReference type="InterPro" id="IPR041516">
    <property type="entry name" value="LACTB2_WH"/>
</dbReference>
<evidence type="ECO:0000313" key="2">
    <source>
        <dbReference type="EMBL" id="MFC5565214.1"/>
    </source>
</evidence>
<dbReference type="PANTHER" id="PTHR23131:SF0">
    <property type="entry name" value="ENDORIBONUCLEASE LACTB2"/>
    <property type="match status" value="1"/>
</dbReference>
<accession>A0ABW0S8I6</accession>
<protein>
    <submittedName>
        <fullName evidence="2">MBL fold metallo-hydrolase</fullName>
    </submittedName>
</protein>
<dbReference type="Gene3D" id="1.10.10.10">
    <property type="entry name" value="Winged helix-like DNA-binding domain superfamily/Winged helix DNA-binding domain"/>
    <property type="match status" value="1"/>
</dbReference>
<dbReference type="Pfam" id="PF17778">
    <property type="entry name" value="WHD_BLACT"/>
    <property type="match status" value="1"/>
</dbReference>
<proteinExistence type="predicted"/>
<dbReference type="InterPro" id="IPR001279">
    <property type="entry name" value="Metallo-B-lactamas"/>
</dbReference>
<keyword evidence="3" id="KW-1185">Reference proteome</keyword>
<gene>
    <name evidence="2" type="ORF">ACFPOC_02110</name>
</gene>
<dbReference type="RefSeq" id="WP_209836670.1">
    <property type="nucleotide sequence ID" value="NZ_JAGGJP010000001.1"/>
</dbReference>
<dbReference type="Pfam" id="PF00753">
    <property type="entry name" value="Lactamase_B"/>
    <property type="match status" value="1"/>
</dbReference>